<dbReference type="SMART" id="SM00719">
    <property type="entry name" value="Plus3"/>
    <property type="match status" value="1"/>
</dbReference>
<evidence type="ECO:0000259" key="7">
    <source>
        <dbReference type="PROSITE" id="PS50016"/>
    </source>
</evidence>
<dbReference type="PROSITE" id="PS51360">
    <property type="entry name" value="PLUS3"/>
    <property type="match status" value="1"/>
</dbReference>
<dbReference type="SMART" id="SM00151">
    <property type="entry name" value="SWIB"/>
    <property type="match status" value="1"/>
</dbReference>
<reference evidence="13" key="2">
    <citation type="submission" date="2025-08" db="UniProtKB">
        <authorList>
            <consortium name="RefSeq"/>
        </authorList>
    </citation>
    <scope>IDENTIFICATION</scope>
    <source>
        <tissue evidence="13">Leaves</tissue>
    </source>
</reference>
<name>A0A6P6WA77_COFAR</name>
<dbReference type="GO" id="GO:0003677">
    <property type="term" value="F:DNA binding"/>
    <property type="evidence" value="ECO:0007669"/>
    <property type="project" value="UniProtKB-KW"/>
</dbReference>
<feature type="domain" description="C3H1-type" evidence="8">
    <location>
        <begin position="1911"/>
        <end position="1937"/>
    </location>
</feature>
<dbReference type="InterPro" id="IPR011011">
    <property type="entry name" value="Znf_FYVE_PHD"/>
</dbReference>
<dbReference type="Gene3D" id="3.30.1490.40">
    <property type="match status" value="1"/>
</dbReference>
<accession>A0A6P6WA77</accession>
<dbReference type="InterPro" id="IPR013083">
    <property type="entry name" value="Znf_RING/FYVE/PHD"/>
</dbReference>
<dbReference type="SUPFAM" id="SSF159042">
    <property type="entry name" value="Plus3-like"/>
    <property type="match status" value="1"/>
</dbReference>
<dbReference type="GeneID" id="113731216"/>
<feature type="zinc finger region" description="C3H1-type" evidence="5">
    <location>
        <begin position="1911"/>
        <end position="1937"/>
    </location>
</feature>
<feature type="compositionally biased region" description="Basic and acidic residues" evidence="6">
    <location>
        <begin position="581"/>
        <end position="590"/>
    </location>
</feature>
<keyword evidence="4" id="KW-0238">DNA-binding</keyword>
<feature type="domain" description="GYF" evidence="9">
    <location>
        <begin position="1354"/>
        <end position="1408"/>
    </location>
</feature>
<dbReference type="RefSeq" id="XP_027112154.1">
    <property type="nucleotide sequence ID" value="XM_027256353.2"/>
</dbReference>
<dbReference type="CDD" id="cd19757">
    <property type="entry name" value="Bbox1"/>
    <property type="match status" value="1"/>
</dbReference>
<keyword evidence="3 5" id="KW-0862">Zinc</keyword>
<evidence type="ECO:0000313" key="13">
    <source>
        <dbReference type="RefSeq" id="XP_027112154.1"/>
    </source>
</evidence>
<dbReference type="InterPro" id="IPR001965">
    <property type="entry name" value="Znf_PHD"/>
</dbReference>
<dbReference type="SUPFAM" id="SSF57903">
    <property type="entry name" value="FYVE/PHD zinc finger"/>
    <property type="match status" value="1"/>
</dbReference>
<dbReference type="InterPro" id="IPR000571">
    <property type="entry name" value="Znf_CCCH"/>
</dbReference>
<feature type="region of interest" description="Disordered" evidence="6">
    <location>
        <begin position="1"/>
        <end position="23"/>
    </location>
</feature>
<evidence type="ECO:0000256" key="4">
    <source>
        <dbReference type="ARBA" id="ARBA00023125"/>
    </source>
</evidence>
<feature type="compositionally biased region" description="Polar residues" evidence="6">
    <location>
        <begin position="7"/>
        <end position="19"/>
    </location>
</feature>
<evidence type="ECO:0000259" key="9">
    <source>
        <dbReference type="PROSITE" id="PS50829"/>
    </source>
</evidence>
<feature type="compositionally biased region" description="Polar residues" evidence="6">
    <location>
        <begin position="1598"/>
        <end position="1615"/>
    </location>
</feature>
<dbReference type="PROSITE" id="PS50016">
    <property type="entry name" value="ZF_PHD_2"/>
    <property type="match status" value="1"/>
</dbReference>
<feature type="region of interest" description="Disordered" evidence="6">
    <location>
        <begin position="1585"/>
        <end position="1628"/>
    </location>
</feature>
<reference evidence="12" key="1">
    <citation type="journal article" date="2025" name="Foods">
        <title>Unveiling the Microbial Signatures of Arabica Coffee Cherries: Insights into Ripeness Specific Diversity, Functional Traits, and Implications for Quality and Safety.</title>
        <authorList>
            <consortium name="RefSeq"/>
            <person name="Tenea G.N."/>
            <person name="Cifuentes V."/>
            <person name="Reyes P."/>
            <person name="Cevallos-Vallejos M."/>
        </authorList>
    </citation>
    <scope>NUCLEOTIDE SEQUENCE [LARGE SCALE GENOMIC DNA]</scope>
</reference>
<dbReference type="PROSITE" id="PS50103">
    <property type="entry name" value="ZF_C3H1"/>
    <property type="match status" value="1"/>
</dbReference>
<feature type="region of interest" description="Disordered" evidence="6">
    <location>
        <begin position="1197"/>
        <end position="1271"/>
    </location>
</feature>
<organism evidence="12 13">
    <name type="scientific">Coffea arabica</name>
    <name type="common">Arabian coffee</name>
    <dbReference type="NCBI Taxonomy" id="13443"/>
    <lineage>
        <taxon>Eukaryota</taxon>
        <taxon>Viridiplantae</taxon>
        <taxon>Streptophyta</taxon>
        <taxon>Embryophyta</taxon>
        <taxon>Tracheophyta</taxon>
        <taxon>Spermatophyta</taxon>
        <taxon>Magnoliopsida</taxon>
        <taxon>eudicotyledons</taxon>
        <taxon>Gunneridae</taxon>
        <taxon>Pentapetalae</taxon>
        <taxon>asterids</taxon>
        <taxon>lamiids</taxon>
        <taxon>Gentianales</taxon>
        <taxon>Rubiaceae</taxon>
        <taxon>Ixoroideae</taxon>
        <taxon>Gardenieae complex</taxon>
        <taxon>Bertiereae - Coffeeae clade</taxon>
        <taxon>Coffeeae</taxon>
        <taxon>Coffea</taxon>
    </lineage>
</organism>
<evidence type="ECO:0000313" key="12">
    <source>
        <dbReference type="Proteomes" id="UP001652660"/>
    </source>
</evidence>
<evidence type="ECO:0000256" key="3">
    <source>
        <dbReference type="ARBA" id="ARBA00022833"/>
    </source>
</evidence>
<protein>
    <submittedName>
        <fullName evidence="13">Zinc finger CCCH domain-containing protein 19</fullName>
    </submittedName>
</protein>
<feature type="compositionally biased region" description="Acidic residues" evidence="6">
    <location>
        <begin position="596"/>
        <end position="605"/>
    </location>
</feature>
<dbReference type="Gene3D" id="3.30.40.10">
    <property type="entry name" value="Zinc/RING finger domain, C3HC4 (zinc finger)"/>
    <property type="match status" value="1"/>
</dbReference>
<dbReference type="InterPro" id="IPR036885">
    <property type="entry name" value="SWIB_MDM2_dom_sf"/>
</dbReference>
<evidence type="ECO:0000256" key="2">
    <source>
        <dbReference type="ARBA" id="ARBA00022771"/>
    </source>
</evidence>
<dbReference type="FunFam" id="3.30.40.10:FF:000303">
    <property type="entry name" value="Zinc finger CCCH domain-containing protein 19"/>
    <property type="match status" value="1"/>
</dbReference>
<dbReference type="CDD" id="cd15568">
    <property type="entry name" value="PHD5_NSD"/>
    <property type="match status" value="1"/>
</dbReference>
<feature type="region of interest" description="Disordered" evidence="6">
    <location>
        <begin position="829"/>
        <end position="876"/>
    </location>
</feature>
<sequence>MGDDGETFSSNINKPSPEQASEKQIIEEKKLIGEEEIDNAEQCEFVPNSDDSNVPCKESEVLALGAELESQVVAQEKEASLEGRLEGAEDMHGAVAADIVAEAKVEAEVVVGGGERLVAEEVLVAESNVEFLEEKIGGENSDIHSGEKSVMDAEAHLQVLAEETPVWDVDAELEKVVGGGENVSAIIDHTLSGSAVVAAEEVEGMIEPVDFPEATAGDEEKNVSLAGDVREAKEVVEPGNLVVEEAAAGDDEKNASVVGAQSVAAVDEAKKVIQTGDIQVEEATVSDEGKDASILGVKSVAAVGEVEEVKEVVETGEFEVENTTVGDAGKDASNIAISSQLDSAESVAARSNDVVVDEAVAMVGGEKPPAWPDNLQSSPNESVTVEQDAEMVVIPVESSAVVTGEEKEELPDGKEVMVDEIVKTEIKVDMEISTSAAEVTEGENIMGSHGLQLDDNEPPNSAKEEVDKEISISEETGIVGDAAMDDIKKMEDSKSGVAEEESLVANAEMDEKKQMAAPENSVPNDLEFVGQQSVVTVTIEQNKENIQEEGIPTADTEMEKKIEAEMEKEIEAEMVTTRVSDVESNAKIDDSVSVPQDEEDEDMVAEEGSALAETELETETDVGESSKAAGEKRKRGKNSKNLTNSKIGGRAQKLMDEDVCFICFDGGDLVLCDRRGCPKAYHPSCVNRDEAFFRAKGKWNCGWHICSTCQKNAYYMCLTCPFALCKGCVKDAVFLCVRGNKGFCETCMRIVKLIESDDKDTNNVQIDFDDKSSWEYLFKDYYTDLKSKLCISSAEIAKAKNPWKGSDVSAVKEGSPEAAVVTCNAGGSGTEYSGENPEASKPKRKKGKKRLRSVANEEESAGAVVRGGGEDISSPGKTEWASEELLEFVVHMKNGDKSVLSQFDVQALLLEYIRRNKLRDPRKKSQIICDTRLENLFGKPRVGHFEMLKLLESHFLIKEDAYTEDNQGSVVDTEVNQLDVDENAETPTKGNKERKRKIRKKVDNRGTLANRYDYAAIDIHNINLIYLRRKLMEDLIEDVDEFQHKVIGTFVRIRISGNTQKQDLYRLVQVVGTSKAAEPYKVGKRTTDMMLEILNLNKTEIVSIDTISNQDFTEEECKRLRQSIKCGLLNRMTVGDILDKAMEIQAARVNDWLESETLRLSHLRDRASDMGRRKELRECVEKLQILKAPEERLRRLEEIPKIHSDPKMDPNHESEEDDSDTDDNRREVFQKTSNSGFTRRGRAPISPRSDYSPKDSHNGGNFSDKNREPNRTIFSKNLSIASEDASDNQSGSMVNEDIWNQGREKNREELNNLVNLSQHTKSDIAGFNSMASVNLSVSLPAKEAETVVKINETQKAWHYQDPSGKVQGPFSMAQLRKWSNTGYFPADLRIWRAIEKQDESILLTDALAGKLHKETSGDSKFVAASGKTSETSLLLSRENSFGERSNGEQHREAQTFHLDISKGLIAPPAEVPKLSTEKWTRTNLSNLPSPTPKHGNTVETGEHGGTLIGGTSYAGGIQSPAAALPQLGNLPSVHGSVLNSREQLMNSLENDSVVSGIRFGQATNSEQNIVGSVNSSQIPSLAATGEPRTLEEHGHHPAQTNGSHPIQSGNNQTPRIESHGWLGPPTQKVEPSNFVPMPGQSHGYGPWGVISPQAQNPTGNFATTGAPALPQPEFWGPPAQSNQPNMQTPAMPNLAWGTGLIENNSSASVLRSENSSTGWAPVQTNPNMGWTGVAPGTTNISWGATVQVPAPGSANHGWASASGNVGSSVQGQMPSNVISGWVAAPGNSGVQGMVLGGANPGWIAPGGNVGSAVQVPVPGNGWAMQTGNQGAPVQVAPSGNTSQGWGAPPGNQGTWGSSGQKDKGSQVGDSGFGDSRPKGPQVGDSGYGNRRPWNRQSSFGSRGRVPDRYSAPRDVLCPYNTNGKCRKGSHCNYIHEG</sequence>
<dbReference type="InterPro" id="IPR003121">
    <property type="entry name" value="SWIB_MDM2_domain"/>
</dbReference>
<dbReference type="Pfam" id="PF03126">
    <property type="entry name" value="Plus-3"/>
    <property type="match status" value="1"/>
</dbReference>
<dbReference type="CDD" id="cd10567">
    <property type="entry name" value="SWIB-MDM2_like"/>
    <property type="match status" value="1"/>
</dbReference>
<evidence type="ECO:0000259" key="10">
    <source>
        <dbReference type="PROSITE" id="PS51360"/>
    </source>
</evidence>
<dbReference type="InterPro" id="IPR019787">
    <property type="entry name" value="Znf_PHD-finger"/>
</dbReference>
<dbReference type="SMART" id="SM00356">
    <property type="entry name" value="ZnF_C3H1"/>
    <property type="match status" value="1"/>
</dbReference>
<keyword evidence="12" id="KW-1185">Reference proteome</keyword>
<keyword evidence="2 5" id="KW-0863">Zinc-finger</keyword>
<feature type="domain" description="Plus3" evidence="10">
    <location>
        <begin position="1016"/>
        <end position="1149"/>
    </location>
</feature>
<dbReference type="CDD" id="cd00072">
    <property type="entry name" value="GYF"/>
    <property type="match status" value="1"/>
</dbReference>
<keyword evidence="1 5" id="KW-0479">Metal-binding</keyword>
<dbReference type="PANTHER" id="PTHR46695">
    <property type="entry name" value="ZINC FINGER CCCH DOMAIN-CONTAINING PROTEIN 44-RELATED"/>
    <property type="match status" value="1"/>
</dbReference>
<feature type="compositionally biased region" description="Basic residues" evidence="6">
    <location>
        <begin position="842"/>
        <end position="852"/>
    </location>
</feature>
<dbReference type="PANTHER" id="PTHR46695:SF5">
    <property type="entry name" value="RNA POLYMERASE-ASSOCIATED PROTEIN RTF1 HOMOLOG"/>
    <property type="match status" value="1"/>
</dbReference>
<dbReference type="PROSITE" id="PS01359">
    <property type="entry name" value="ZF_PHD_1"/>
    <property type="match status" value="1"/>
</dbReference>
<dbReference type="GO" id="GO:0008270">
    <property type="term" value="F:zinc ion binding"/>
    <property type="evidence" value="ECO:0007669"/>
    <property type="project" value="UniProtKB-KW"/>
</dbReference>
<feature type="domain" description="PHD-type" evidence="7">
    <location>
        <begin position="657"/>
        <end position="723"/>
    </location>
</feature>
<dbReference type="InterPro" id="IPR036128">
    <property type="entry name" value="Plus3-like_sf"/>
</dbReference>
<evidence type="ECO:0000259" key="11">
    <source>
        <dbReference type="PROSITE" id="PS51925"/>
    </source>
</evidence>
<evidence type="ECO:0000256" key="5">
    <source>
        <dbReference type="PROSITE-ProRule" id="PRU00723"/>
    </source>
</evidence>
<feature type="compositionally biased region" description="Polar residues" evidence="6">
    <location>
        <begin position="1823"/>
        <end position="1844"/>
    </location>
</feature>
<dbReference type="SUPFAM" id="SSF55277">
    <property type="entry name" value="GYF domain"/>
    <property type="match status" value="1"/>
</dbReference>
<evidence type="ECO:0000256" key="6">
    <source>
        <dbReference type="SAM" id="MobiDB-lite"/>
    </source>
</evidence>
<dbReference type="InterPro" id="IPR004343">
    <property type="entry name" value="Plus-3_dom"/>
</dbReference>
<dbReference type="Proteomes" id="UP001652660">
    <property type="component" value="Chromosome 2c"/>
</dbReference>
<dbReference type="InterPro" id="IPR003169">
    <property type="entry name" value="GYF"/>
</dbReference>
<dbReference type="Pfam" id="PF25980">
    <property type="entry name" value="NERD_plant"/>
    <property type="match status" value="1"/>
</dbReference>
<dbReference type="InterPro" id="IPR058668">
    <property type="entry name" value="NERD_dom"/>
</dbReference>
<feature type="compositionally biased region" description="Basic and acidic residues" evidence="6">
    <location>
        <begin position="1197"/>
        <end position="1213"/>
    </location>
</feature>
<proteinExistence type="predicted"/>
<dbReference type="FunFam" id="3.90.70.200:FF:000002">
    <property type="entry name" value="Zinc finger CCCH domain-containing protein 19"/>
    <property type="match status" value="1"/>
</dbReference>
<dbReference type="Pfam" id="PF02213">
    <property type="entry name" value="GYF"/>
    <property type="match status" value="1"/>
</dbReference>
<feature type="region of interest" description="Disordered" evidence="6">
    <location>
        <begin position="581"/>
        <end position="644"/>
    </location>
</feature>
<dbReference type="InterPro" id="IPR019786">
    <property type="entry name" value="Zinc_finger_PHD-type_CS"/>
</dbReference>
<dbReference type="Gene3D" id="1.10.245.10">
    <property type="entry name" value="SWIB/MDM2 domain"/>
    <property type="match status" value="1"/>
</dbReference>
<dbReference type="OrthoDB" id="6415790at2759"/>
<evidence type="ECO:0000259" key="8">
    <source>
        <dbReference type="PROSITE" id="PS50103"/>
    </source>
</evidence>
<dbReference type="Gene3D" id="3.90.70.200">
    <property type="entry name" value="Plus-3 domain"/>
    <property type="match status" value="1"/>
</dbReference>
<dbReference type="SMART" id="SM00444">
    <property type="entry name" value="GYF"/>
    <property type="match status" value="1"/>
</dbReference>
<gene>
    <name evidence="13" type="primary">LOC113731216</name>
</gene>
<dbReference type="PROSITE" id="PS51925">
    <property type="entry name" value="SWIB_MDM2"/>
    <property type="match status" value="1"/>
</dbReference>
<dbReference type="InterPro" id="IPR019835">
    <property type="entry name" value="SWIB_domain"/>
</dbReference>
<evidence type="ECO:0000256" key="1">
    <source>
        <dbReference type="ARBA" id="ARBA00022723"/>
    </source>
</evidence>
<dbReference type="InterPro" id="IPR035445">
    <property type="entry name" value="GYF-like_dom_sf"/>
</dbReference>
<dbReference type="Pfam" id="PF02201">
    <property type="entry name" value="SWIB"/>
    <property type="match status" value="1"/>
</dbReference>
<dbReference type="SMART" id="SM00249">
    <property type="entry name" value="PHD"/>
    <property type="match status" value="1"/>
</dbReference>
<feature type="domain" description="DM2" evidence="11">
    <location>
        <begin position="874"/>
        <end position="957"/>
    </location>
</feature>
<feature type="region of interest" description="Disordered" evidence="6">
    <location>
        <begin position="1820"/>
        <end position="1913"/>
    </location>
</feature>
<dbReference type="SUPFAM" id="SSF47592">
    <property type="entry name" value="SWIB/MDM2 domain"/>
    <property type="match status" value="1"/>
</dbReference>
<feature type="region of interest" description="Disordered" evidence="6">
    <location>
        <begin position="447"/>
        <end position="468"/>
    </location>
</feature>
<dbReference type="PROSITE" id="PS50829">
    <property type="entry name" value="GYF"/>
    <property type="match status" value="1"/>
</dbReference>